<protein>
    <submittedName>
        <fullName evidence="1">Uncharacterized protein</fullName>
    </submittedName>
</protein>
<dbReference type="EMBL" id="JYDO01000017">
    <property type="protein sequence ID" value="KRZ77738.1"/>
    <property type="molecule type" value="Genomic_DNA"/>
</dbReference>
<keyword evidence="2" id="KW-1185">Reference proteome</keyword>
<evidence type="ECO:0000313" key="1">
    <source>
        <dbReference type="EMBL" id="KRZ77738.1"/>
    </source>
</evidence>
<accession>A0A0V1N1C5</accession>
<organism evidence="1 2">
    <name type="scientific">Trichinella papuae</name>
    <dbReference type="NCBI Taxonomy" id="268474"/>
    <lineage>
        <taxon>Eukaryota</taxon>
        <taxon>Metazoa</taxon>
        <taxon>Ecdysozoa</taxon>
        <taxon>Nematoda</taxon>
        <taxon>Enoplea</taxon>
        <taxon>Dorylaimia</taxon>
        <taxon>Trichinellida</taxon>
        <taxon>Trichinellidae</taxon>
        <taxon>Trichinella</taxon>
    </lineage>
</organism>
<name>A0A0V1N1C5_9BILA</name>
<gene>
    <name evidence="1" type="ORF">T10_5026</name>
</gene>
<reference evidence="1 2" key="1">
    <citation type="submission" date="2015-01" db="EMBL/GenBank/DDBJ databases">
        <title>Evolution of Trichinella species and genotypes.</title>
        <authorList>
            <person name="Korhonen P.K."/>
            <person name="Edoardo P."/>
            <person name="Giuseppe L.R."/>
            <person name="Gasser R.B."/>
        </authorList>
    </citation>
    <scope>NUCLEOTIDE SEQUENCE [LARGE SCALE GENOMIC DNA]</scope>
    <source>
        <strain evidence="1">ISS1980</strain>
    </source>
</reference>
<evidence type="ECO:0000313" key="2">
    <source>
        <dbReference type="Proteomes" id="UP000054843"/>
    </source>
</evidence>
<sequence length="96" mass="10725">MSSGVLWKSKPGLDPGKHEVRRYFETVLISAIQGNFPKIRMQGYFHFCQAVLQQVKLKLCSSTSSESGFGPLKFLFGLCMVRMCESTTTWKIGTAA</sequence>
<comment type="caution">
    <text evidence="1">The sequence shown here is derived from an EMBL/GenBank/DDBJ whole genome shotgun (WGS) entry which is preliminary data.</text>
</comment>
<dbReference type="Proteomes" id="UP000054843">
    <property type="component" value="Unassembled WGS sequence"/>
</dbReference>
<proteinExistence type="predicted"/>
<dbReference type="AlphaFoldDB" id="A0A0V1N1C5"/>